<evidence type="ECO:0000313" key="3">
    <source>
        <dbReference type="Proteomes" id="UP000231388"/>
    </source>
</evidence>
<name>A0A2G9XC70_UNCKA</name>
<dbReference type="AlphaFoldDB" id="A0A2G9XC70"/>
<sequence>MKTATLLIFITTSILSAYSIFKTVGNIYQRSRRVETVKSEIASLEKENEQLAKDLAYKKSKEFVEKEAREKLFMGLPGEKILIIPHNFFERLTKPEAGEMDNTSENLPIWKQWLNLLQE</sequence>
<dbReference type="Pfam" id="PF04977">
    <property type="entry name" value="DivIC"/>
    <property type="match status" value="1"/>
</dbReference>
<reference evidence="2 3" key="1">
    <citation type="submission" date="2017-09" db="EMBL/GenBank/DDBJ databases">
        <title>Depth-based differentiation of microbial function through sediment-hosted aquifers and enrichment of novel symbionts in the deep terrestrial subsurface.</title>
        <authorList>
            <person name="Probst A.J."/>
            <person name="Ladd B."/>
            <person name="Jarett J.K."/>
            <person name="Geller-Mcgrath D.E."/>
            <person name="Sieber C.M."/>
            <person name="Emerson J.B."/>
            <person name="Anantharaman K."/>
            <person name="Thomas B.C."/>
            <person name="Malmstrom R."/>
            <person name="Stieglmeier M."/>
            <person name="Klingl A."/>
            <person name="Woyke T."/>
            <person name="Ryan C.M."/>
            <person name="Banfield J.F."/>
        </authorList>
    </citation>
    <scope>NUCLEOTIDE SEQUENCE [LARGE SCALE GENOMIC DNA]</scope>
    <source>
        <strain evidence="2">CG23_combo_of_CG06-09_8_20_14_all_40_14</strain>
    </source>
</reference>
<evidence type="ECO:0000256" key="1">
    <source>
        <dbReference type="SAM" id="Coils"/>
    </source>
</evidence>
<dbReference type="Proteomes" id="UP000231388">
    <property type="component" value="Unassembled WGS sequence"/>
</dbReference>
<evidence type="ECO:0000313" key="2">
    <source>
        <dbReference type="EMBL" id="PIP04527.1"/>
    </source>
</evidence>
<gene>
    <name evidence="2" type="ORF">COX53_02065</name>
</gene>
<dbReference type="EMBL" id="PCQY01000026">
    <property type="protein sequence ID" value="PIP04527.1"/>
    <property type="molecule type" value="Genomic_DNA"/>
</dbReference>
<keyword evidence="1" id="KW-0175">Coiled coil</keyword>
<comment type="caution">
    <text evidence="2">The sequence shown here is derived from an EMBL/GenBank/DDBJ whole genome shotgun (WGS) entry which is preliminary data.</text>
</comment>
<dbReference type="InterPro" id="IPR007060">
    <property type="entry name" value="FtsL/DivIC"/>
</dbReference>
<proteinExistence type="predicted"/>
<protein>
    <recommendedName>
        <fullName evidence="4">Septum formation initiator</fullName>
    </recommendedName>
</protein>
<feature type="coiled-coil region" evidence="1">
    <location>
        <begin position="34"/>
        <end position="61"/>
    </location>
</feature>
<accession>A0A2G9XC70</accession>
<organism evidence="2 3">
    <name type="scientific">candidate division WWE3 bacterium CG23_combo_of_CG06-09_8_20_14_all_40_14</name>
    <dbReference type="NCBI Taxonomy" id="1975095"/>
    <lineage>
        <taxon>Bacteria</taxon>
        <taxon>Katanobacteria</taxon>
    </lineage>
</organism>
<evidence type="ECO:0008006" key="4">
    <source>
        <dbReference type="Google" id="ProtNLM"/>
    </source>
</evidence>